<evidence type="ECO:0000259" key="1">
    <source>
        <dbReference type="Pfam" id="PF18962"/>
    </source>
</evidence>
<dbReference type="NCBIfam" id="TIGR04183">
    <property type="entry name" value="Por_Secre_tail"/>
    <property type="match status" value="1"/>
</dbReference>
<dbReference type="SUPFAM" id="SSF50969">
    <property type="entry name" value="YVTN repeat-like/Quinoprotein amine dehydrogenase"/>
    <property type="match status" value="2"/>
</dbReference>
<dbReference type="AlphaFoldDB" id="A0A7C6AAT3"/>
<dbReference type="InterPro" id="IPR011044">
    <property type="entry name" value="Quino_amine_DH_bsu"/>
</dbReference>
<dbReference type="PANTHER" id="PTHR47197">
    <property type="entry name" value="PROTEIN NIRF"/>
    <property type="match status" value="1"/>
</dbReference>
<name>A0A7C6AAT3_UNCW3</name>
<proteinExistence type="predicted"/>
<gene>
    <name evidence="2" type="ORF">ENW73_09435</name>
</gene>
<evidence type="ECO:0000313" key="2">
    <source>
        <dbReference type="EMBL" id="HHS53053.1"/>
    </source>
</evidence>
<accession>A0A7C6AAT3</accession>
<sequence>MKKLLLVLPIILYAQVIDTVIPLFDEPRERFLYIPDGNKLYINLSQSHRLLVLDCSTYAVRKIIPLPSSHFPCATFPFWYQKGNKIYYVFNIRPESIAVIDNRTDSIIKWIPWRTITPIVYNSKIDKIYASARGYLGIIDPETDSVVKIIPPSPYPFGPILVWDSIGDKLYTTHWEWGSDKVIVLNCLNDSVIAVISTRISPAGAVYNPLRRKIYLAPAYRRTGCVICAKGDTVIKYFYPVTFDWAIQQLIWNGLEDKVYWPGYDYDDLYVIDCETDSIIKTIRPPPWISDGLRLNHSSNLLYIGTRDTVGAGCNLFEILDCHNDSVISQIRFGGLGIGMEYHPIRRKIFIGDLMDSALYVIGVESIGIEESHLPHPAFRQSLAIYPNPAKSVIRVRWSREFSPFGKIPDSGTPFSQSALGGLKIFDVSGKLIKEVALTGTDQEIKIPLKGIKPGIYFLQLGKETKKFMVVK</sequence>
<dbReference type="Gene3D" id="2.130.10.10">
    <property type="entry name" value="YVTN repeat-like/Quinoprotein amine dehydrogenase"/>
    <property type="match status" value="1"/>
</dbReference>
<dbReference type="InterPro" id="IPR026444">
    <property type="entry name" value="Secre_tail"/>
</dbReference>
<reference evidence="2" key="1">
    <citation type="journal article" date="2020" name="mSystems">
        <title>Genome- and Community-Level Interaction Insights into Carbon Utilization and Element Cycling Functions of Hydrothermarchaeota in Hydrothermal Sediment.</title>
        <authorList>
            <person name="Zhou Z."/>
            <person name="Liu Y."/>
            <person name="Xu W."/>
            <person name="Pan J."/>
            <person name="Luo Z.H."/>
            <person name="Li M."/>
        </authorList>
    </citation>
    <scope>NUCLEOTIDE SEQUENCE [LARGE SCALE GENOMIC DNA]</scope>
    <source>
        <strain evidence="2">SpSt-876</strain>
    </source>
</reference>
<protein>
    <submittedName>
        <fullName evidence="2">T9SS type A sorting domain-containing protein</fullName>
    </submittedName>
</protein>
<dbReference type="Pfam" id="PF18962">
    <property type="entry name" value="Por_Secre_tail"/>
    <property type="match status" value="1"/>
</dbReference>
<comment type="caution">
    <text evidence="2">The sequence shown here is derived from an EMBL/GenBank/DDBJ whole genome shotgun (WGS) entry which is preliminary data.</text>
</comment>
<dbReference type="PANTHER" id="PTHR47197:SF3">
    <property type="entry name" value="DIHYDRO-HEME D1 DEHYDROGENASE"/>
    <property type="match status" value="1"/>
</dbReference>
<organism evidence="2">
    <name type="scientific">candidate division WOR-3 bacterium</name>
    <dbReference type="NCBI Taxonomy" id="2052148"/>
    <lineage>
        <taxon>Bacteria</taxon>
        <taxon>Bacteria division WOR-3</taxon>
    </lineage>
</organism>
<dbReference type="EMBL" id="DTLI01000224">
    <property type="protein sequence ID" value="HHS53053.1"/>
    <property type="molecule type" value="Genomic_DNA"/>
</dbReference>
<feature type="domain" description="Secretion system C-terminal sorting" evidence="1">
    <location>
        <begin position="385"/>
        <end position="469"/>
    </location>
</feature>
<dbReference type="InterPro" id="IPR015943">
    <property type="entry name" value="WD40/YVTN_repeat-like_dom_sf"/>
</dbReference>
<dbReference type="InterPro" id="IPR051200">
    <property type="entry name" value="Host-pathogen_enzymatic-act"/>
</dbReference>